<dbReference type="GO" id="GO:0016020">
    <property type="term" value="C:membrane"/>
    <property type="evidence" value="ECO:0007669"/>
    <property type="project" value="UniProtKB-SubCell"/>
</dbReference>
<evidence type="ECO:0000256" key="6">
    <source>
        <dbReference type="ARBA" id="ARBA00023136"/>
    </source>
</evidence>
<dbReference type="InterPro" id="IPR025846">
    <property type="entry name" value="TBL_N"/>
</dbReference>
<comment type="subcellular location">
    <subcellularLocation>
        <location evidence="1">Membrane</location>
        <topology evidence="1">Single-pass membrane protein</topology>
    </subcellularLocation>
</comment>
<name>A0ABD0Z1J3_CARAN</name>
<evidence type="ECO:0000256" key="3">
    <source>
        <dbReference type="ARBA" id="ARBA00022692"/>
    </source>
</evidence>
<organism evidence="10 11">
    <name type="scientific">Cardamine amara subsp. amara</name>
    <dbReference type="NCBI Taxonomy" id="228776"/>
    <lineage>
        <taxon>Eukaryota</taxon>
        <taxon>Viridiplantae</taxon>
        <taxon>Streptophyta</taxon>
        <taxon>Embryophyta</taxon>
        <taxon>Tracheophyta</taxon>
        <taxon>Spermatophyta</taxon>
        <taxon>Magnoliopsida</taxon>
        <taxon>eudicotyledons</taxon>
        <taxon>Gunneridae</taxon>
        <taxon>Pentapetalae</taxon>
        <taxon>rosids</taxon>
        <taxon>malvids</taxon>
        <taxon>Brassicales</taxon>
        <taxon>Brassicaceae</taxon>
        <taxon>Cardamineae</taxon>
        <taxon>Cardamine</taxon>
    </lineage>
</organism>
<evidence type="ECO:0000256" key="5">
    <source>
        <dbReference type="ARBA" id="ARBA00022989"/>
    </source>
</evidence>
<dbReference type="Proteomes" id="UP001558713">
    <property type="component" value="Unassembled WGS sequence"/>
</dbReference>
<evidence type="ECO:0000256" key="4">
    <source>
        <dbReference type="ARBA" id="ARBA00022968"/>
    </source>
</evidence>
<keyword evidence="11" id="KW-1185">Reference proteome</keyword>
<sequence>MKPSSNIFRENSEKKQEKWIVMTNMGRLAPLLLPSICITLFFTGFFVYQNPFKSIADRNVLSFIPQIDPECDLFKGHWVPDKRGSLYTNSSCSTIPDSKNCIKHGRQDRDFLFWRWKPDGCNLPRFNPKAFLGMVRGKKMSFIGDSVARNHMESLLCLLSMEETPRDIYKDEEDRNRIWYFPNHDFTLSTSWTKFLVEGRERQDGNKKGTGLFDLDIGKIDEAWFKGLSNIDIAIVSAAHWFFRPIFIHRGDESVGCIYCNEPNVTQISPEEGFKLVYSAVFKHIDECENCKEDLVTVLRTISPAHFENGTWDTGGSCSRTSPFGENRIDLRSSEMKIRTSQIEQLENVIMKRDNKAKKKFAVLDVTRVMLMRPDGHPNGYWGNKWMKGYNDCVHWCLPGPIDAWNEFLMAIIRRLR</sequence>
<evidence type="ECO:0000259" key="9">
    <source>
        <dbReference type="Pfam" id="PF14416"/>
    </source>
</evidence>
<protein>
    <submittedName>
        <fullName evidence="10">Xyloglucan O-acetyltransferase 2</fullName>
    </submittedName>
</protein>
<keyword evidence="5 7" id="KW-1133">Transmembrane helix</keyword>
<dbReference type="Pfam" id="PF14416">
    <property type="entry name" value="PMR5N"/>
    <property type="match status" value="1"/>
</dbReference>
<comment type="similarity">
    <text evidence="2">Belongs to the PC-esterase family. TBL subfamily.</text>
</comment>
<feature type="domain" description="Trichome birefringence-like N-terminal" evidence="9">
    <location>
        <begin position="70"/>
        <end position="122"/>
    </location>
</feature>
<keyword evidence="4" id="KW-0735">Signal-anchor</keyword>
<dbReference type="PANTHER" id="PTHR32285:SF28">
    <property type="entry name" value="XYLOGLUCAN O-ACETYLTRANSFERASE 2"/>
    <property type="match status" value="1"/>
</dbReference>
<proteinExistence type="inferred from homology"/>
<evidence type="ECO:0000313" key="10">
    <source>
        <dbReference type="EMBL" id="KAL1188585.1"/>
    </source>
</evidence>
<evidence type="ECO:0000256" key="7">
    <source>
        <dbReference type="SAM" id="Phobius"/>
    </source>
</evidence>
<dbReference type="EMBL" id="JBANAX010000920">
    <property type="protein sequence ID" value="KAL1188585.1"/>
    <property type="molecule type" value="Genomic_DNA"/>
</dbReference>
<dbReference type="PANTHER" id="PTHR32285">
    <property type="entry name" value="PROTEIN TRICHOME BIREFRINGENCE-LIKE 9-RELATED"/>
    <property type="match status" value="1"/>
</dbReference>
<gene>
    <name evidence="10" type="ORF">V5N11_003892</name>
</gene>
<feature type="transmembrane region" description="Helical" evidence="7">
    <location>
        <begin position="28"/>
        <end position="48"/>
    </location>
</feature>
<keyword evidence="6 7" id="KW-0472">Membrane</keyword>
<evidence type="ECO:0000256" key="1">
    <source>
        <dbReference type="ARBA" id="ARBA00004167"/>
    </source>
</evidence>
<accession>A0ABD0Z1J3</accession>
<dbReference type="AlphaFoldDB" id="A0ABD0Z1J3"/>
<comment type="caution">
    <text evidence="10">The sequence shown here is derived from an EMBL/GenBank/DDBJ whole genome shotgun (WGS) entry which is preliminary data.</text>
</comment>
<dbReference type="InterPro" id="IPR029962">
    <property type="entry name" value="TBL"/>
</dbReference>
<evidence type="ECO:0000313" key="11">
    <source>
        <dbReference type="Proteomes" id="UP001558713"/>
    </source>
</evidence>
<evidence type="ECO:0000256" key="2">
    <source>
        <dbReference type="ARBA" id="ARBA00007727"/>
    </source>
</evidence>
<dbReference type="InterPro" id="IPR026057">
    <property type="entry name" value="TBL_C"/>
</dbReference>
<evidence type="ECO:0000259" key="8">
    <source>
        <dbReference type="Pfam" id="PF13839"/>
    </source>
</evidence>
<reference evidence="10 11" key="1">
    <citation type="submission" date="2024-04" db="EMBL/GenBank/DDBJ databases">
        <title>Genome assembly C_amara_ONT_v2.</title>
        <authorList>
            <person name="Yant L."/>
            <person name="Moore C."/>
            <person name="Slenker M."/>
        </authorList>
    </citation>
    <scope>NUCLEOTIDE SEQUENCE [LARGE SCALE GENOMIC DNA]</scope>
    <source>
        <tissue evidence="10">Leaf</tissue>
    </source>
</reference>
<dbReference type="Pfam" id="PF13839">
    <property type="entry name" value="PC-Esterase"/>
    <property type="match status" value="1"/>
</dbReference>
<feature type="domain" description="Trichome birefringence-like C-terminal" evidence="8">
    <location>
        <begin position="123"/>
        <end position="411"/>
    </location>
</feature>
<keyword evidence="3 7" id="KW-0812">Transmembrane</keyword>